<reference evidence="1" key="1">
    <citation type="submission" date="2014-09" db="EMBL/GenBank/DDBJ databases">
        <authorList>
            <person name="Magalhaes I.L.F."/>
            <person name="Oliveira U."/>
            <person name="Santos F.R."/>
            <person name="Vidigal T.H.D.A."/>
            <person name="Brescovit A.D."/>
            <person name="Santos A.J."/>
        </authorList>
    </citation>
    <scope>NUCLEOTIDE SEQUENCE</scope>
    <source>
        <tissue evidence="1">Shoot tissue taken approximately 20 cm above the soil surface</tissue>
    </source>
</reference>
<protein>
    <submittedName>
        <fullName evidence="1">Uncharacterized protein</fullName>
    </submittedName>
</protein>
<name>A0A0A8Z2W5_ARUDO</name>
<sequence>MGGGNDQSVPGSFSSLIKITQTNTTKKATNILVSIKLLNFFRGTFVWGYMRIV</sequence>
<organism evidence="1">
    <name type="scientific">Arundo donax</name>
    <name type="common">Giant reed</name>
    <name type="synonym">Donax arundinaceus</name>
    <dbReference type="NCBI Taxonomy" id="35708"/>
    <lineage>
        <taxon>Eukaryota</taxon>
        <taxon>Viridiplantae</taxon>
        <taxon>Streptophyta</taxon>
        <taxon>Embryophyta</taxon>
        <taxon>Tracheophyta</taxon>
        <taxon>Spermatophyta</taxon>
        <taxon>Magnoliopsida</taxon>
        <taxon>Liliopsida</taxon>
        <taxon>Poales</taxon>
        <taxon>Poaceae</taxon>
        <taxon>PACMAD clade</taxon>
        <taxon>Arundinoideae</taxon>
        <taxon>Arundineae</taxon>
        <taxon>Arundo</taxon>
    </lineage>
</organism>
<accession>A0A0A8Z2W5</accession>
<evidence type="ECO:0000313" key="1">
    <source>
        <dbReference type="EMBL" id="JAD33106.1"/>
    </source>
</evidence>
<dbReference type="EMBL" id="GBRH01264789">
    <property type="protein sequence ID" value="JAD33106.1"/>
    <property type="molecule type" value="Transcribed_RNA"/>
</dbReference>
<proteinExistence type="predicted"/>
<reference evidence="1" key="2">
    <citation type="journal article" date="2015" name="Data Brief">
        <title>Shoot transcriptome of the giant reed, Arundo donax.</title>
        <authorList>
            <person name="Barrero R.A."/>
            <person name="Guerrero F.D."/>
            <person name="Moolhuijzen P."/>
            <person name="Goolsby J.A."/>
            <person name="Tidwell J."/>
            <person name="Bellgard S.E."/>
            <person name="Bellgard M.I."/>
        </authorList>
    </citation>
    <scope>NUCLEOTIDE SEQUENCE</scope>
    <source>
        <tissue evidence="1">Shoot tissue taken approximately 20 cm above the soil surface</tissue>
    </source>
</reference>
<dbReference type="AlphaFoldDB" id="A0A0A8Z2W5"/>